<evidence type="ECO:0000313" key="3">
    <source>
        <dbReference type="Proteomes" id="UP001144397"/>
    </source>
</evidence>
<accession>A0A9W6CSK8</accession>
<evidence type="ECO:0000256" key="1">
    <source>
        <dbReference type="SAM" id="MobiDB-lite"/>
    </source>
</evidence>
<reference evidence="2" key="1">
    <citation type="submission" date="2022-12" db="EMBL/GenBank/DDBJ databases">
        <title>Reference genome sequencing for broad-spectrum identification of bacterial and archaeal isolates by mass spectrometry.</title>
        <authorList>
            <person name="Sekiguchi Y."/>
            <person name="Tourlousse D.M."/>
        </authorList>
    </citation>
    <scope>NUCLEOTIDE SEQUENCE</scope>
    <source>
        <strain evidence="2">301</strain>
    </source>
</reference>
<evidence type="ECO:0000313" key="2">
    <source>
        <dbReference type="EMBL" id="GLI23093.1"/>
    </source>
</evidence>
<proteinExistence type="predicted"/>
<dbReference type="Proteomes" id="UP001144397">
    <property type="component" value="Unassembled WGS sequence"/>
</dbReference>
<comment type="caution">
    <text evidence="2">The sequence shown here is derived from an EMBL/GenBank/DDBJ whole genome shotgun (WGS) entry which is preliminary data.</text>
</comment>
<protein>
    <submittedName>
        <fullName evidence="2">Uncharacterized protein</fullName>
    </submittedName>
</protein>
<feature type="region of interest" description="Disordered" evidence="1">
    <location>
        <begin position="68"/>
        <end position="88"/>
    </location>
</feature>
<sequence length="107" mass="11416">MSVPTSGVAAHDAAPWHLQPLYRGGGAIKGLWPQGPHNARDVLATRILKVTGSYEQARYARDGRETIRALPPAGQGGARGPDPQPECGRLPEWLRPLSAHLILANPG</sequence>
<name>A0A9W6CSK8_XANFL</name>
<dbReference type="EMBL" id="BSDO01000003">
    <property type="protein sequence ID" value="GLI23093.1"/>
    <property type="molecule type" value="Genomic_DNA"/>
</dbReference>
<organism evidence="2 3">
    <name type="scientific">Xanthobacter flavus</name>
    <dbReference type="NCBI Taxonomy" id="281"/>
    <lineage>
        <taxon>Bacteria</taxon>
        <taxon>Pseudomonadati</taxon>
        <taxon>Pseudomonadota</taxon>
        <taxon>Alphaproteobacteria</taxon>
        <taxon>Hyphomicrobiales</taxon>
        <taxon>Xanthobacteraceae</taxon>
        <taxon>Xanthobacter</taxon>
    </lineage>
</organism>
<dbReference type="AlphaFoldDB" id="A0A9W6CSK8"/>
<gene>
    <name evidence="2" type="ORF">XFLAVUS301_27670</name>
</gene>